<evidence type="ECO:0000313" key="4">
    <source>
        <dbReference type="Proteomes" id="UP000297447"/>
    </source>
</evidence>
<evidence type="ECO:0000313" key="3">
    <source>
        <dbReference type="EMBL" id="TFD55429.1"/>
    </source>
</evidence>
<proteinExistence type="predicted"/>
<organism evidence="3 4">
    <name type="scientific">Cryobacterium frigoriphilum</name>
    <dbReference type="NCBI Taxonomy" id="1259150"/>
    <lineage>
        <taxon>Bacteria</taxon>
        <taxon>Bacillati</taxon>
        <taxon>Actinomycetota</taxon>
        <taxon>Actinomycetes</taxon>
        <taxon>Micrococcales</taxon>
        <taxon>Microbacteriaceae</taxon>
        <taxon>Cryobacterium</taxon>
    </lineage>
</organism>
<keyword evidence="2" id="KW-0812">Transmembrane</keyword>
<dbReference type="Proteomes" id="UP000297447">
    <property type="component" value="Unassembled WGS sequence"/>
</dbReference>
<dbReference type="OrthoDB" id="5244741at2"/>
<dbReference type="InterPro" id="IPR012902">
    <property type="entry name" value="N_methyl_site"/>
</dbReference>
<reference evidence="3 4" key="1">
    <citation type="submission" date="2019-03" db="EMBL/GenBank/DDBJ databases">
        <title>Genomics of glacier-inhabiting Cryobacterium strains.</title>
        <authorList>
            <person name="Liu Q."/>
            <person name="Xin Y.-H."/>
        </authorList>
    </citation>
    <scope>NUCLEOTIDE SEQUENCE [LARGE SCALE GENOMIC DNA]</scope>
    <source>
        <strain evidence="3 4">Hh14</strain>
    </source>
</reference>
<dbReference type="EMBL" id="SOHE01000007">
    <property type="protein sequence ID" value="TFD55429.1"/>
    <property type="molecule type" value="Genomic_DNA"/>
</dbReference>
<keyword evidence="2" id="KW-0472">Membrane</keyword>
<feature type="region of interest" description="Disordered" evidence="1">
    <location>
        <begin position="1"/>
        <end position="44"/>
    </location>
</feature>
<dbReference type="NCBIfam" id="TIGR02532">
    <property type="entry name" value="IV_pilin_GFxxxE"/>
    <property type="match status" value="1"/>
</dbReference>
<name>A0A4R9ABE5_9MICO</name>
<accession>A0A4R9ABE5</accession>
<evidence type="ECO:0000256" key="1">
    <source>
        <dbReference type="SAM" id="MobiDB-lite"/>
    </source>
</evidence>
<sequence>MPVRRRNPVIRPTPRFSAQNSTNGHNSTNGQNSTNGTNSSNGTNSENGVTLIEILIAMMVFGFIAVSVAFGLTTSLSMVGDTRSREVATNLAAQEIDTVRATRDVFSVVNVLDQTTVINGTTFHLNRIATWETSGSAYAGCGSGGGQLKYKRLNVTVDWNGRRSSTPIVRSDTLISPGSRINDPALGSILVSGLTGSGAGSAGITVTATPSSPANGALPITVTPLPTDAQGCSYILRVTPGNYDVALSRTNFLDEKQAVVSTKSVGVAAGAASSVAFQYDLAGNFAVTYAGNQPGVSRIPSAMHTTFRSTYGVYTSLATTNSLTRSVALHPFAAGYEVFAGRYNSPGTSVVGCLSVDPAAWTTVAADGAVGRDASPVAALPGASVATPVPMGVLNITAIPGTYLTATSQAAAPGTGDPGCAETVSYSFGLMTSAVTQIALPYGSWRFTTSATATGVGIPIVASGLGLLTRGVAAAGMVTLDPRRTTP</sequence>
<dbReference type="AlphaFoldDB" id="A0A4R9ABE5"/>
<feature type="transmembrane region" description="Helical" evidence="2">
    <location>
        <begin position="54"/>
        <end position="76"/>
    </location>
</feature>
<dbReference type="Pfam" id="PF07963">
    <property type="entry name" value="N_methyl"/>
    <property type="match status" value="1"/>
</dbReference>
<gene>
    <name evidence="3" type="ORF">E3T55_01065</name>
</gene>
<keyword evidence="4" id="KW-1185">Reference proteome</keyword>
<evidence type="ECO:0000256" key="2">
    <source>
        <dbReference type="SAM" id="Phobius"/>
    </source>
</evidence>
<feature type="compositionally biased region" description="Low complexity" evidence="1">
    <location>
        <begin position="20"/>
        <end position="44"/>
    </location>
</feature>
<keyword evidence="2" id="KW-1133">Transmembrane helix</keyword>
<protein>
    <submittedName>
        <fullName evidence="3">Type II secretion system protein</fullName>
    </submittedName>
</protein>
<comment type="caution">
    <text evidence="3">The sequence shown here is derived from an EMBL/GenBank/DDBJ whole genome shotgun (WGS) entry which is preliminary data.</text>
</comment>